<accession>Q6ZGL1</accession>
<organism evidence="3 4">
    <name type="scientific">Oryza sativa subsp. japonica</name>
    <name type="common">Rice</name>
    <dbReference type="NCBI Taxonomy" id="39947"/>
    <lineage>
        <taxon>Eukaryota</taxon>
        <taxon>Viridiplantae</taxon>
        <taxon>Streptophyta</taxon>
        <taxon>Embryophyta</taxon>
        <taxon>Tracheophyta</taxon>
        <taxon>Spermatophyta</taxon>
        <taxon>Magnoliopsida</taxon>
        <taxon>Liliopsida</taxon>
        <taxon>Poales</taxon>
        <taxon>Poaceae</taxon>
        <taxon>BOP clade</taxon>
        <taxon>Oryzoideae</taxon>
        <taxon>Oryzeae</taxon>
        <taxon>Oryzinae</taxon>
        <taxon>Oryza</taxon>
        <taxon>Oryza sativa</taxon>
    </lineage>
</organism>
<evidence type="ECO:0000313" key="3">
    <source>
        <dbReference type="EMBL" id="BAD07733.1"/>
    </source>
</evidence>
<evidence type="ECO:0000313" key="2">
    <source>
        <dbReference type="EMBL" id="BAD07614.1"/>
    </source>
</evidence>
<reference evidence="2" key="1">
    <citation type="submission" date="2001-08" db="EMBL/GenBank/DDBJ databases">
        <title>Oryza sativa nipponbare(GA3) genomic DNA, chromosome 2, BAC clone:OJ1217_F02.</title>
        <authorList>
            <person name="Sasaki T."/>
            <person name="Matsumoto T."/>
            <person name="Yamamoto K."/>
        </authorList>
    </citation>
    <scope>NUCLEOTIDE SEQUENCE</scope>
</reference>
<evidence type="ECO:0000313" key="4">
    <source>
        <dbReference type="Proteomes" id="UP000000763"/>
    </source>
</evidence>
<gene>
    <name evidence="2" type="ORF">OJ1217_F02.4</name>
    <name evidence="3" type="ORF">OJ1442_E05.35</name>
</gene>
<dbReference type="AlphaFoldDB" id="Q6ZGL1"/>
<sequence length="112" mass="11838">MVEEEGLGLGPGREEAKRSSTAASGPDSATRRKEVGDDVESARRSLPESASAPCSAALPSEPAASRRRLEADGGICIRDGNFTHVSGVFMWTRPSETESAVGKNWESIFTNG</sequence>
<protein>
    <submittedName>
        <fullName evidence="3">Uncharacterized protein</fullName>
    </submittedName>
</protein>
<reference evidence="3" key="2">
    <citation type="submission" date="2001-08" db="EMBL/GenBank/DDBJ databases">
        <title>Oryza sativa nipponbare(GA3) genomic DNA, chromosome 2, BAC clone:OJ1442_E05.</title>
        <authorList>
            <person name="Sasaki T."/>
            <person name="Matsumoto T."/>
            <person name="Yamamoto K."/>
        </authorList>
    </citation>
    <scope>NUCLEOTIDE SEQUENCE</scope>
</reference>
<feature type="compositionally biased region" description="Basic and acidic residues" evidence="1">
    <location>
        <begin position="29"/>
        <end position="46"/>
    </location>
</feature>
<feature type="region of interest" description="Disordered" evidence="1">
    <location>
        <begin position="1"/>
        <end position="67"/>
    </location>
</feature>
<reference evidence="4" key="3">
    <citation type="journal article" date="2005" name="Nature">
        <title>The map-based sequence of the rice genome.</title>
        <authorList>
            <consortium name="International rice genome sequencing project (IRGSP)"/>
            <person name="Matsumoto T."/>
            <person name="Wu J."/>
            <person name="Kanamori H."/>
            <person name="Katayose Y."/>
            <person name="Fujisawa M."/>
            <person name="Namiki N."/>
            <person name="Mizuno H."/>
            <person name="Yamamoto K."/>
            <person name="Antonio B.A."/>
            <person name="Baba T."/>
            <person name="Sakata K."/>
            <person name="Nagamura Y."/>
            <person name="Aoki H."/>
            <person name="Arikawa K."/>
            <person name="Arita K."/>
            <person name="Bito T."/>
            <person name="Chiden Y."/>
            <person name="Fujitsuka N."/>
            <person name="Fukunaka R."/>
            <person name="Hamada M."/>
            <person name="Harada C."/>
            <person name="Hayashi A."/>
            <person name="Hijishita S."/>
            <person name="Honda M."/>
            <person name="Hosokawa S."/>
            <person name="Ichikawa Y."/>
            <person name="Idonuma A."/>
            <person name="Iijima M."/>
            <person name="Ikeda M."/>
            <person name="Ikeno M."/>
            <person name="Ito K."/>
            <person name="Ito S."/>
            <person name="Ito T."/>
            <person name="Ito Y."/>
            <person name="Ito Y."/>
            <person name="Iwabuchi A."/>
            <person name="Kamiya K."/>
            <person name="Karasawa W."/>
            <person name="Kurita K."/>
            <person name="Katagiri S."/>
            <person name="Kikuta A."/>
            <person name="Kobayashi H."/>
            <person name="Kobayashi N."/>
            <person name="Machita K."/>
            <person name="Maehara T."/>
            <person name="Masukawa M."/>
            <person name="Mizubayashi T."/>
            <person name="Mukai Y."/>
            <person name="Nagasaki H."/>
            <person name="Nagata Y."/>
            <person name="Naito S."/>
            <person name="Nakashima M."/>
            <person name="Nakama Y."/>
            <person name="Nakamichi Y."/>
            <person name="Nakamura M."/>
            <person name="Meguro A."/>
            <person name="Negishi M."/>
            <person name="Ohta I."/>
            <person name="Ohta T."/>
            <person name="Okamoto M."/>
            <person name="Ono N."/>
            <person name="Saji S."/>
            <person name="Sakaguchi M."/>
            <person name="Sakai K."/>
            <person name="Shibata M."/>
            <person name="Shimokawa T."/>
            <person name="Song J."/>
            <person name="Takazaki Y."/>
            <person name="Terasawa K."/>
            <person name="Tsugane M."/>
            <person name="Tsuji K."/>
            <person name="Ueda S."/>
            <person name="Waki K."/>
            <person name="Yamagata H."/>
            <person name="Yamamoto M."/>
            <person name="Yamamoto S."/>
            <person name="Yamane H."/>
            <person name="Yoshiki S."/>
            <person name="Yoshihara R."/>
            <person name="Yukawa K."/>
            <person name="Zhong H."/>
            <person name="Yano M."/>
            <person name="Yuan Q."/>
            <person name="Ouyang S."/>
            <person name="Liu J."/>
            <person name="Jones K.M."/>
            <person name="Gansberger K."/>
            <person name="Moffat K."/>
            <person name="Hill J."/>
            <person name="Bera J."/>
            <person name="Fadrosh D."/>
            <person name="Jin S."/>
            <person name="Johri S."/>
            <person name="Kim M."/>
            <person name="Overton L."/>
            <person name="Reardon M."/>
            <person name="Tsitrin T."/>
            <person name="Vuong H."/>
            <person name="Weaver B."/>
            <person name="Ciecko A."/>
            <person name="Tallon L."/>
            <person name="Jackson J."/>
            <person name="Pai G."/>
            <person name="Aken S.V."/>
            <person name="Utterback T."/>
            <person name="Reidmuller S."/>
            <person name="Feldblyum T."/>
            <person name="Hsiao J."/>
            <person name="Zismann V."/>
            <person name="Iobst S."/>
            <person name="de Vazeille A.R."/>
            <person name="Buell C.R."/>
            <person name="Ying K."/>
            <person name="Li Y."/>
            <person name="Lu T."/>
            <person name="Huang Y."/>
            <person name="Zhao Q."/>
            <person name="Feng Q."/>
            <person name="Zhang L."/>
            <person name="Zhu J."/>
            <person name="Weng Q."/>
            <person name="Mu J."/>
            <person name="Lu Y."/>
            <person name="Fan D."/>
            <person name="Liu Y."/>
            <person name="Guan J."/>
            <person name="Zhang Y."/>
            <person name="Yu S."/>
            <person name="Liu X."/>
            <person name="Zhang Y."/>
            <person name="Hong G."/>
            <person name="Han B."/>
            <person name="Choisne N."/>
            <person name="Demange N."/>
            <person name="Orjeda G."/>
            <person name="Samain S."/>
            <person name="Cattolico L."/>
            <person name="Pelletier E."/>
            <person name="Couloux A."/>
            <person name="Segurens B."/>
            <person name="Wincker P."/>
            <person name="D'Hont A."/>
            <person name="Scarpelli C."/>
            <person name="Weissenbach J."/>
            <person name="Salanoubat M."/>
            <person name="Quetier F."/>
            <person name="Yu Y."/>
            <person name="Kim H.R."/>
            <person name="Rambo T."/>
            <person name="Currie J."/>
            <person name="Collura K."/>
            <person name="Luo M."/>
            <person name="Yang T."/>
            <person name="Ammiraju J.S.S."/>
            <person name="Engler F."/>
            <person name="Soderlund C."/>
            <person name="Wing R.A."/>
            <person name="Palmer L.E."/>
            <person name="de la Bastide M."/>
            <person name="Spiegel L."/>
            <person name="Nascimento L."/>
            <person name="Zutavern T."/>
            <person name="O'Shaughnessy A."/>
            <person name="Dike S."/>
            <person name="Dedhia N."/>
            <person name="Preston R."/>
            <person name="Balija V."/>
            <person name="McCombie W.R."/>
            <person name="Chow T."/>
            <person name="Chen H."/>
            <person name="Chung M."/>
            <person name="Chen C."/>
            <person name="Shaw J."/>
            <person name="Wu H."/>
            <person name="Hsiao K."/>
            <person name="Chao Y."/>
            <person name="Chu M."/>
            <person name="Cheng C."/>
            <person name="Hour A."/>
            <person name="Lee P."/>
            <person name="Lin S."/>
            <person name="Lin Y."/>
            <person name="Liou J."/>
            <person name="Liu S."/>
            <person name="Hsing Y."/>
            <person name="Raghuvanshi S."/>
            <person name="Mohanty A."/>
            <person name="Bharti A.K."/>
            <person name="Gaur A."/>
            <person name="Gupta V."/>
            <person name="Kumar D."/>
            <person name="Ravi V."/>
            <person name="Vij S."/>
            <person name="Kapur A."/>
            <person name="Khurana P."/>
            <person name="Khurana P."/>
            <person name="Khurana J.P."/>
            <person name="Tyagi A.K."/>
            <person name="Gaikwad K."/>
            <person name="Singh A."/>
            <person name="Dalal V."/>
            <person name="Srivastava S."/>
            <person name="Dixit A."/>
            <person name="Pal A.K."/>
            <person name="Ghazi I.A."/>
            <person name="Yadav M."/>
            <person name="Pandit A."/>
            <person name="Bhargava A."/>
            <person name="Sureshbabu K."/>
            <person name="Batra K."/>
            <person name="Sharma T.R."/>
            <person name="Mohapatra T."/>
            <person name="Singh N.K."/>
            <person name="Messing J."/>
            <person name="Nelson A.B."/>
            <person name="Fuks G."/>
            <person name="Kavchok S."/>
            <person name="Keizer G."/>
            <person name="Linton E."/>
            <person name="Llaca V."/>
            <person name="Song R."/>
            <person name="Tanyolac B."/>
            <person name="Young S."/>
            <person name="Ho-Il K."/>
            <person name="Hahn J.H."/>
            <person name="Sangsakoo G."/>
            <person name="Vanavichit A."/>
            <person name="de Mattos Luiz.A.T."/>
            <person name="Zimmer P.D."/>
            <person name="Malone G."/>
            <person name="Dellagostin O."/>
            <person name="de Oliveira A.C."/>
            <person name="Bevan M."/>
            <person name="Bancroft I."/>
            <person name="Minx P."/>
            <person name="Cordum H."/>
            <person name="Wilson R."/>
            <person name="Cheng Z."/>
            <person name="Jin W."/>
            <person name="Jiang J."/>
            <person name="Leong S.A."/>
            <person name="Iwama H."/>
            <person name="Gojobori T."/>
            <person name="Itoh T."/>
            <person name="Niimura Y."/>
            <person name="Fujii Y."/>
            <person name="Habara T."/>
            <person name="Sakai H."/>
            <person name="Sato Y."/>
            <person name="Wilson G."/>
            <person name="Kumar K."/>
            <person name="McCouch S."/>
            <person name="Juretic N."/>
            <person name="Hoen D."/>
            <person name="Wright S."/>
            <person name="Bruskiewich R."/>
            <person name="Bureau T."/>
            <person name="Miyao A."/>
            <person name="Hirochika H."/>
            <person name="Nishikawa T."/>
            <person name="Kadowaki K."/>
            <person name="Sugiura M."/>
            <person name="Burr B."/>
            <person name="Sasaki T."/>
        </authorList>
    </citation>
    <scope>NUCLEOTIDE SEQUENCE [LARGE SCALE GENOMIC DNA]</scope>
    <source>
        <strain evidence="4">cv. Nipponbare</strain>
    </source>
</reference>
<reference evidence="4" key="4">
    <citation type="journal article" date="2008" name="Nucleic Acids Res.">
        <title>The rice annotation project database (RAP-DB): 2008 update.</title>
        <authorList>
            <consortium name="The rice annotation project (RAP)"/>
        </authorList>
    </citation>
    <scope>GENOME REANNOTATION</scope>
    <source>
        <strain evidence="4">cv. Nipponbare</strain>
    </source>
</reference>
<proteinExistence type="predicted"/>
<feature type="compositionally biased region" description="Low complexity" evidence="1">
    <location>
        <begin position="47"/>
        <end position="63"/>
    </location>
</feature>
<dbReference type="EMBL" id="AP004084">
    <property type="protein sequence ID" value="BAD07614.1"/>
    <property type="molecule type" value="Genomic_DNA"/>
</dbReference>
<dbReference type="EMBL" id="AP004121">
    <property type="protein sequence ID" value="BAD07733.1"/>
    <property type="molecule type" value="Genomic_DNA"/>
</dbReference>
<dbReference type="Proteomes" id="UP000000763">
    <property type="component" value="Chromosome 2"/>
</dbReference>
<evidence type="ECO:0000256" key="1">
    <source>
        <dbReference type="SAM" id="MobiDB-lite"/>
    </source>
</evidence>
<name>Q6ZGL1_ORYSJ</name>